<dbReference type="OrthoDB" id="337038at2759"/>
<dbReference type="InterPro" id="IPR035940">
    <property type="entry name" value="CAP_sf"/>
</dbReference>
<organism evidence="3 4">
    <name type="scientific">Oesophagostomum dentatum</name>
    <name type="common">Nodular worm</name>
    <dbReference type="NCBI Taxonomy" id="61180"/>
    <lineage>
        <taxon>Eukaryota</taxon>
        <taxon>Metazoa</taxon>
        <taxon>Ecdysozoa</taxon>
        <taxon>Nematoda</taxon>
        <taxon>Chromadorea</taxon>
        <taxon>Rhabditida</taxon>
        <taxon>Rhabditina</taxon>
        <taxon>Rhabditomorpha</taxon>
        <taxon>Strongyloidea</taxon>
        <taxon>Strongylidae</taxon>
        <taxon>Oesophagostomum</taxon>
    </lineage>
</organism>
<dbReference type="AlphaFoldDB" id="A0A0B1S9P4"/>
<feature type="signal peptide" evidence="1">
    <location>
        <begin position="1"/>
        <end position="30"/>
    </location>
</feature>
<keyword evidence="4" id="KW-1185">Reference proteome</keyword>
<feature type="chain" id="PRO_5002061454" evidence="1">
    <location>
        <begin position="31"/>
        <end position="270"/>
    </location>
</feature>
<dbReference type="SUPFAM" id="SSF55797">
    <property type="entry name" value="PR-1-like"/>
    <property type="match status" value="1"/>
</dbReference>
<dbReference type="SMART" id="SM00198">
    <property type="entry name" value="SCP"/>
    <property type="match status" value="1"/>
</dbReference>
<feature type="non-terminal residue" evidence="3">
    <location>
        <position position="270"/>
    </location>
</feature>
<evidence type="ECO:0000313" key="4">
    <source>
        <dbReference type="Proteomes" id="UP000053660"/>
    </source>
</evidence>
<dbReference type="InterPro" id="IPR014044">
    <property type="entry name" value="CAP_dom"/>
</dbReference>
<dbReference type="CDD" id="cd05380">
    <property type="entry name" value="CAP_euk"/>
    <property type="match status" value="1"/>
</dbReference>
<name>A0A0B1S9P4_OESDE</name>
<dbReference type="Proteomes" id="UP000053660">
    <property type="component" value="Unassembled WGS sequence"/>
</dbReference>
<evidence type="ECO:0000256" key="1">
    <source>
        <dbReference type="SAM" id="SignalP"/>
    </source>
</evidence>
<dbReference type="EMBL" id="KN602454">
    <property type="protein sequence ID" value="KHJ79955.1"/>
    <property type="molecule type" value="Genomic_DNA"/>
</dbReference>
<feature type="domain" description="SCP" evidence="2">
    <location>
        <begin position="76"/>
        <end position="232"/>
    </location>
</feature>
<sequence length="270" mass="30517">MPRMFSARSRRAPSLYILYLLAAQTALVAAIDPDRLALLTHGLDDWTEEGSGFADGNELLTGHGEEPCINSAVAIEHRNFILYTHNRLRSKLAQGRQPNKEGMMGSGKNIYLLKWDCDLERFARTWTLSCPTFPVPAAKMPAGSQLAREFIFDFHGTNATEHIDDSMRAWWLEYKQHGNLDYKNRYSSRQNYYGWANMAKGKTSRIGCSYIICDQKRAIFTCAYSAKAHNEKRMIYEPGQPCSIDDDCSTYPNSRCIPSLGLCQAPKPPS</sequence>
<accession>A0A0B1S9P4</accession>
<reference evidence="3 4" key="1">
    <citation type="submission" date="2014-03" db="EMBL/GenBank/DDBJ databases">
        <title>Draft genome of the hookworm Oesophagostomum dentatum.</title>
        <authorList>
            <person name="Mitreva M."/>
        </authorList>
    </citation>
    <scope>NUCLEOTIDE SEQUENCE [LARGE SCALE GENOMIC DNA]</scope>
    <source>
        <strain evidence="3 4">OD-Hann</strain>
    </source>
</reference>
<dbReference type="Pfam" id="PF00188">
    <property type="entry name" value="CAP"/>
    <property type="match status" value="1"/>
</dbReference>
<proteinExistence type="predicted"/>
<evidence type="ECO:0000259" key="2">
    <source>
        <dbReference type="SMART" id="SM00198"/>
    </source>
</evidence>
<keyword evidence="1" id="KW-0732">Signal</keyword>
<gene>
    <name evidence="3" type="ORF">OESDEN_20380</name>
</gene>
<dbReference type="Gene3D" id="3.40.33.10">
    <property type="entry name" value="CAP"/>
    <property type="match status" value="1"/>
</dbReference>
<evidence type="ECO:0000313" key="3">
    <source>
        <dbReference type="EMBL" id="KHJ79955.1"/>
    </source>
</evidence>
<protein>
    <submittedName>
        <fullName evidence="3">SCP-like protein</fullName>
    </submittedName>
</protein>